<evidence type="ECO:0008006" key="3">
    <source>
        <dbReference type="Google" id="ProtNLM"/>
    </source>
</evidence>
<dbReference type="Pfam" id="PF09950">
    <property type="entry name" value="Major_capside"/>
    <property type="match status" value="1"/>
</dbReference>
<dbReference type="PATRIC" id="fig|1265822.4.peg.4126"/>
<evidence type="ECO:0000313" key="1">
    <source>
        <dbReference type="EMBL" id="EUJ44049.1"/>
    </source>
</evidence>
<gene>
    <name evidence="1" type="ORF">MCOL2_20181</name>
</gene>
<comment type="caution">
    <text evidence="1">The sequence shown here is derived from an EMBL/GenBank/DDBJ whole genome shotgun (WGS) entry which is preliminary data.</text>
</comment>
<reference evidence="1 2" key="1">
    <citation type="submission" date="2012-12" db="EMBL/GenBank/DDBJ databases">
        <title>Novel taxa of Listeriaceae from agricultural environments in the United States.</title>
        <authorList>
            <person name="den Bakker H.C."/>
            <person name="Allred A."/>
            <person name="Warchocki S."/>
            <person name="Wright E.M."/>
            <person name="Burrell A."/>
            <person name="Nightingale K.K."/>
            <person name="Kephart D."/>
            <person name="Wiedmann M."/>
        </authorList>
    </citation>
    <scope>NUCLEOTIDE SEQUENCE [LARGE SCALE GENOMIC DNA]</scope>
    <source>
        <strain evidence="1 2">FSL S10-1203</strain>
    </source>
</reference>
<dbReference type="EMBL" id="AODM01000089">
    <property type="protein sequence ID" value="EUJ44049.1"/>
    <property type="molecule type" value="Genomic_DNA"/>
</dbReference>
<dbReference type="Proteomes" id="UP000019241">
    <property type="component" value="Unassembled WGS sequence"/>
</dbReference>
<dbReference type="AlphaFoldDB" id="W7CWY4"/>
<proteinExistence type="predicted"/>
<name>W7CWY4_9LIST</name>
<dbReference type="Gene3D" id="3.30.2400.30">
    <property type="match status" value="1"/>
</dbReference>
<dbReference type="InterPro" id="IPR020049">
    <property type="entry name" value="Major_capsid-like"/>
</dbReference>
<protein>
    <recommendedName>
        <fullName evidence="3">DUF2184 domain-containing protein</fullName>
    </recommendedName>
</protein>
<dbReference type="PIRSF" id="PIRSF029202">
    <property type="entry name" value="UCP029202"/>
    <property type="match status" value="1"/>
</dbReference>
<accession>W7CWY4</accession>
<dbReference type="RefSeq" id="WP_036065476.1">
    <property type="nucleotide sequence ID" value="NZ_AODM01000089.1"/>
</dbReference>
<sequence length="301" mass="33367">MPGKVQSTIQSRDLEVIDNIIYEPKQEELTARNVFPQKYDVNEGAETYTYYVMSRSGAAKIIANGATDIPLVDEDMVKHSVSIYSIASALSFTVQDIRAARMQGTTVDASKATTVRRVMAEKENAIAFKGDKKHAIKGAFEAAGIQVMNSPVTGEGGLSKWESKTAEQIIDELGEAHTKIVTLPGYGTAPIKLCLPPKQYEIINKKRYSNEDKRTVLQIIRESAWFTDIIRVPDMVGLGTDGTDSFALVHSSNETAELIIPMEIKRHPEEYNFPRTKVPFEERIAGVVVRFPNAIVRCDGI</sequence>
<organism evidence="1 2">
    <name type="scientific">Listeria fleischmannii FSL S10-1203</name>
    <dbReference type="NCBI Taxonomy" id="1265822"/>
    <lineage>
        <taxon>Bacteria</taxon>
        <taxon>Bacillati</taxon>
        <taxon>Bacillota</taxon>
        <taxon>Bacilli</taxon>
        <taxon>Bacillales</taxon>
        <taxon>Listeriaceae</taxon>
        <taxon>Listeria</taxon>
    </lineage>
</organism>
<evidence type="ECO:0000313" key="2">
    <source>
        <dbReference type="Proteomes" id="UP000019241"/>
    </source>
</evidence>